<dbReference type="OrthoDB" id="6624721at2759"/>
<sequence length="120" mass="13925">MDELEAWNCRRHTTQFLSGHGCFGYYLHRFKKLDEAICVDCKSLIDDAEHATFHCDRWWSSKRALEVDISKPTEPETVVDEMIQNKEIWRAVKKFVDMVMSNDKKRRGGEDSPAASTSLV</sequence>
<keyword evidence="1" id="KW-0808">Transferase</keyword>
<gene>
    <name evidence="1" type="ORF">FWK35_00036444</name>
</gene>
<keyword evidence="1" id="KW-0695">RNA-directed DNA polymerase</keyword>
<comment type="caution">
    <text evidence="1">The sequence shown here is derived from an EMBL/GenBank/DDBJ whole genome shotgun (WGS) entry which is preliminary data.</text>
</comment>
<reference evidence="1 2" key="1">
    <citation type="submission" date="2019-08" db="EMBL/GenBank/DDBJ databases">
        <title>Whole genome of Aphis craccivora.</title>
        <authorList>
            <person name="Voronova N.V."/>
            <person name="Shulinski R.S."/>
            <person name="Bandarenka Y.V."/>
            <person name="Zhorov D.G."/>
            <person name="Warner D."/>
        </authorList>
    </citation>
    <scope>NUCLEOTIDE SEQUENCE [LARGE SCALE GENOMIC DNA]</scope>
    <source>
        <strain evidence="1">180601</strain>
        <tissue evidence="1">Whole Body</tissue>
    </source>
</reference>
<dbReference type="Proteomes" id="UP000478052">
    <property type="component" value="Unassembled WGS sequence"/>
</dbReference>
<keyword evidence="1" id="KW-0548">Nucleotidyltransferase</keyword>
<name>A0A6G0W520_APHCR</name>
<proteinExistence type="predicted"/>
<dbReference type="GO" id="GO:0003964">
    <property type="term" value="F:RNA-directed DNA polymerase activity"/>
    <property type="evidence" value="ECO:0007669"/>
    <property type="project" value="UniProtKB-KW"/>
</dbReference>
<protein>
    <submittedName>
        <fullName evidence="1">Reverse transcriptase domain-containing protein</fullName>
    </submittedName>
</protein>
<dbReference type="AlphaFoldDB" id="A0A6G0W520"/>
<keyword evidence="2" id="KW-1185">Reference proteome</keyword>
<organism evidence="1 2">
    <name type="scientific">Aphis craccivora</name>
    <name type="common">Cowpea aphid</name>
    <dbReference type="NCBI Taxonomy" id="307492"/>
    <lineage>
        <taxon>Eukaryota</taxon>
        <taxon>Metazoa</taxon>
        <taxon>Ecdysozoa</taxon>
        <taxon>Arthropoda</taxon>
        <taxon>Hexapoda</taxon>
        <taxon>Insecta</taxon>
        <taxon>Pterygota</taxon>
        <taxon>Neoptera</taxon>
        <taxon>Paraneoptera</taxon>
        <taxon>Hemiptera</taxon>
        <taxon>Sternorrhyncha</taxon>
        <taxon>Aphidomorpha</taxon>
        <taxon>Aphidoidea</taxon>
        <taxon>Aphididae</taxon>
        <taxon>Aphidini</taxon>
        <taxon>Aphis</taxon>
        <taxon>Aphis</taxon>
    </lineage>
</organism>
<evidence type="ECO:0000313" key="2">
    <source>
        <dbReference type="Proteomes" id="UP000478052"/>
    </source>
</evidence>
<dbReference type="EMBL" id="VUJU01009328">
    <property type="protein sequence ID" value="KAF0721016.1"/>
    <property type="molecule type" value="Genomic_DNA"/>
</dbReference>
<accession>A0A6G0W520</accession>
<evidence type="ECO:0000313" key="1">
    <source>
        <dbReference type="EMBL" id="KAF0721016.1"/>
    </source>
</evidence>